<evidence type="ECO:0000313" key="1">
    <source>
        <dbReference type="EMBL" id="KAG0441111.1"/>
    </source>
</evidence>
<dbReference type="Proteomes" id="UP000805193">
    <property type="component" value="Unassembled WGS sequence"/>
</dbReference>
<protein>
    <submittedName>
        <fullName evidence="1">Uncharacterized protein</fullName>
    </submittedName>
</protein>
<comment type="caution">
    <text evidence="1">The sequence shown here is derived from an EMBL/GenBank/DDBJ whole genome shotgun (WGS) entry which is preliminary data.</text>
</comment>
<keyword evidence="2" id="KW-1185">Reference proteome</keyword>
<name>A0AC60QRW6_IXOPE</name>
<proteinExistence type="predicted"/>
<sequence>MKSALDKRPELCLEPKLRPVAKLALVRGIAGKASFEDKKSPKWQPKELRRKDYVTSLGSKLQHNAR</sequence>
<evidence type="ECO:0000313" key="2">
    <source>
        <dbReference type="Proteomes" id="UP000805193"/>
    </source>
</evidence>
<reference evidence="1 2" key="1">
    <citation type="journal article" date="2020" name="Cell">
        <title>Large-Scale Comparative Analyses of Tick Genomes Elucidate Their Genetic Diversity and Vector Capacities.</title>
        <authorList>
            <consortium name="Tick Genome and Microbiome Consortium (TIGMIC)"/>
            <person name="Jia N."/>
            <person name="Wang J."/>
            <person name="Shi W."/>
            <person name="Du L."/>
            <person name="Sun Y."/>
            <person name="Zhan W."/>
            <person name="Jiang J.F."/>
            <person name="Wang Q."/>
            <person name="Zhang B."/>
            <person name="Ji P."/>
            <person name="Bell-Sakyi L."/>
            <person name="Cui X.M."/>
            <person name="Yuan T.T."/>
            <person name="Jiang B.G."/>
            <person name="Yang W.F."/>
            <person name="Lam T.T."/>
            <person name="Chang Q.C."/>
            <person name="Ding S.J."/>
            <person name="Wang X.J."/>
            <person name="Zhu J.G."/>
            <person name="Ruan X.D."/>
            <person name="Zhao L."/>
            <person name="Wei J.T."/>
            <person name="Ye R.Z."/>
            <person name="Que T.C."/>
            <person name="Du C.H."/>
            <person name="Zhou Y.H."/>
            <person name="Cheng J.X."/>
            <person name="Dai P.F."/>
            <person name="Guo W.B."/>
            <person name="Han X.H."/>
            <person name="Huang E.J."/>
            <person name="Li L.F."/>
            <person name="Wei W."/>
            <person name="Gao Y.C."/>
            <person name="Liu J.Z."/>
            <person name="Shao H.Z."/>
            <person name="Wang X."/>
            <person name="Wang C.C."/>
            <person name="Yang T.C."/>
            <person name="Huo Q.B."/>
            <person name="Li W."/>
            <person name="Chen H.Y."/>
            <person name="Chen S.E."/>
            <person name="Zhou L.G."/>
            <person name="Ni X.B."/>
            <person name="Tian J.H."/>
            <person name="Sheng Y."/>
            <person name="Liu T."/>
            <person name="Pan Y.S."/>
            <person name="Xia L.Y."/>
            <person name="Li J."/>
            <person name="Zhao F."/>
            <person name="Cao W.C."/>
        </authorList>
    </citation>
    <scope>NUCLEOTIDE SEQUENCE [LARGE SCALE GENOMIC DNA]</scope>
    <source>
        <strain evidence="1">Iper-2018</strain>
    </source>
</reference>
<gene>
    <name evidence="1" type="ORF">HPB47_016043</name>
</gene>
<accession>A0AC60QRW6</accession>
<dbReference type="EMBL" id="JABSTQ010004765">
    <property type="protein sequence ID" value="KAG0441111.1"/>
    <property type="molecule type" value="Genomic_DNA"/>
</dbReference>
<organism evidence="1 2">
    <name type="scientific">Ixodes persulcatus</name>
    <name type="common">Taiga tick</name>
    <dbReference type="NCBI Taxonomy" id="34615"/>
    <lineage>
        <taxon>Eukaryota</taxon>
        <taxon>Metazoa</taxon>
        <taxon>Ecdysozoa</taxon>
        <taxon>Arthropoda</taxon>
        <taxon>Chelicerata</taxon>
        <taxon>Arachnida</taxon>
        <taxon>Acari</taxon>
        <taxon>Parasitiformes</taxon>
        <taxon>Ixodida</taxon>
        <taxon>Ixodoidea</taxon>
        <taxon>Ixodidae</taxon>
        <taxon>Ixodinae</taxon>
        <taxon>Ixodes</taxon>
    </lineage>
</organism>